<protein>
    <submittedName>
        <fullName evidence="7">Tagatose 1,6-diphosphate aldolase GatY/KbaY</fullName>
    </submittedName>
</protein>
<dbReference type="OrthoDB" id="9803995at2"/>
<accession>A0A0U9HEC9</accession>
<evidence type="ECO:0000256" key="3">
    <source>
        <dbReference type="ARBA" id="ARBA00023239"/>
    </source>
</evidence>
<keyword evidence="8" id="KW-1185">Reference proteome</keyword>
<feature type="binding site" evidence="6">
    <location>
        <position position="177"/>
    </location>
    <ligand>
        <name>Zn(2+)</name>
        <dbReference type="ChEBI" id="CHEBI:29105"/>
        <label>1</label>
        <note>catalytic</note>
    </ligand>
</feature>
<keyword evidence="1 6" id="KW-0479">Metal-binding</keyword>
<reference evidence="7" key="1">
    <citation type="journal article" date="2016" name="Genome Announc.">
        <title>Draft Genome Sequence of the Syntrophic Lactate-Degrading Bacterium Tepidanaerobacter syntrophicus JLT.</title>
        <authorList>
            <person name="Matsuura N."/>
            <person name="Ohashi A."/>
            <person name="Tourlousse D.M."/>
            <person name="Sekiguchi Y."/>
        </authorList>
    </citation>
    <scope>NUCLEOTIDE SEQUENCE [LARGE SCALE GENOMIC DNA]</scope>
    <source>
        <strain evidence="7">JL</strain>
    </source>
</reference>
<proteinExistence type="predicted"/>
<evidence type="ECO:0000256" key="5">
    <source>
        <dbReference type="PIRSR" id="PIRSR001359-2"/>
    </source>
</evidence>
<dbReference type="CDD" id="cd00947">
    <property type="entry name" value="TBP_aldolase_IIB"/>
    <property type="match status" value="1"/>
</dbReference>
<dbReference type="NCBIfam" id="TIGR01859">
    <property type="entry name" value="fruc_bis_ald"/>
    <property type="match status" value="1"/>
</dbReference>
<evidence type="ECO:0000256" key="2">
    <source>
        <dbReference type="ARBA" id="ARBA00022833"/>
    </source>
</evidence>
<dbReference type="InterPro" id="IPR013785">
    <property type="entry name" value="Aldolase_TIM"/>
</dbReference>
<keyword evidence="3" id="KW-0456">Lyase</keyword>
<dbReference type="NCBIfam" id="TIGR00167">
    <property type="entry name" value="cbbA"/>
    <property type="match status" value="1"/>
</dbReference>
<dbReference type="InterPro" id="IPR011289">
    <property type="entry name" value="Fruc_bis_ald_class-2"/>
</dbReference>
<feature type="binding site" evidence="6">
    <location>
        <position position="133"/>
    </location>
    <ligand>
        <name>Zn(2+)</name>
        <dbReference type="ChEBI" id="CHEBI:29105"/>
        <label>2</label>
    </ligand>
</feature>
<dbReference type="PANTHER" id="PTHR30304:SF0">
    <property type="entry name" value="D-TAGATOSE-1,6-BISPHOSPHATE ALDOLASE SUBUNIT GATY-RELATED"/>
    <property type="match status" value="1"/>
</dbReference>
<dbReference type="InterPro" id="IPR000771">
    <property type="entry name" value="FBA_II"/>
</dbReference>
<keyword evidence="2 6" id="KW-0862">Zinc</keyword>
<dbReference type="Pfam" id="PF01116">
    <property type="entry name" value="F_bP_aldolase"/>
    <property type="match status" value="1"/>
</dbReference>
<feature type="binding site" evidence="6">
    <location>
        <position position="82"/>
    </location>
    <ligand>
        <name>Zn(2+)</name>
        <dbReference type="ChEBI" id="CHEBI:29105"/>
        <label>1</label>
        <note>catalytic</note>
    </ligand>
</feature>
<evidence type="ECO:0000313" key="7">
    <source>
        <dbReference type="EMBL" id="GAQ25037.1"/>
    </source>
</evidence>
<evidence type="ECO:0000256" key="1">
    <source>
        <dbReference type="ARBA" id="ARBA00022723"/>
    </source>
</evidence>
<dbReference type="GO" id="GO:0004332">
    <property type="term" value="F:fructose-bisphosphate aldolase activity"/>
    <property type="evidence" value="ECO:0007669"/>
    <property type="project" value="InterPro"/>
</dbReference>
<dbReference type="InterPro" id="IPR050246">
    <property type="entry name" value="Class_II_FBP_aldolase"/>
</dbReference>
<dbReference type="PIRSF" id="PIRSF001359">
    <property type="entry name" value="F_bP_aldolase_II"/>
    <property type="match status" value="1"/>
</dbReference>
<dbReference type="Proteomes" id="UP000062160">
    <property type="component" value="Unassembled WGS sequence"/>
</dbReference>
<feature type="active site" description="Proton donor" evidence="4">
    <location>
        <position position="81"/>
    </location>
</feature>
<dbReference type="GO" id="GO:0008270">
    <property type="term" value="F:zinc ion binding"/>
    <property type="evidence" value="ECO:0007669"/>
    <property type="project" value="InterPro"/>
</dbReference>
<feature type="binding site" evidence="5">
    <location>
        <begin position="206"/>
        <end position="208"/>
    </location>
    <ligand>
        <name>dihydroxyacetone phosphate</name>
        <dbReference type="ChEBI" id="CHEBI:57642"/>
    </ligand>
</feature>
<dbReference type="NCBIfam" id="NF006626">
    <property type="entry name" value="PRK09195.1"/>
    <property type="match status" value="1"/>
</dbReference>
<dbReference type="GO" id="GO:0006096">
    <property type="term" value="P:glycolytic process"/>
    <property type="evidence" value="ECO:0007669"/>
    <property type="project" value="InterPro"/>
</dbReference>
<dbReference type="EMBL" id="DF977001">
    <property type="protein sequence ID" value="GAQ25037.1"/>
    <property type="molecule type" value="Genomic_DNA"/>
</dbReference>
<dbReference type="AlphaFoldDB" id="A0A0U9HEC9"/>
<dbReference type="STRING" id="224999.GCA_001485475_01052"/>
<feature type="binding site" evidence="6">
    <location>
        <position position="103"/>
    </location>
    <ligand>
        <name>Zn(2+)</name>
        <dbReference type="ChEBI" id="CHEBI:29105"/>
        <label>2</label>
    </ligand>
</feature>
<feature type="binding site" evidence="6">
    <location>
        <position position="205"/>
    </location>
    <ligand>
        <name>Zn(2+)</name>
        <dbReference type="ChEBI" id="CHEBI:29105"/>
        <label>1</label>
        <note>catalytic</note>
    </ligand>
</feature>
<dbReference type="Gene3D" id="3.20.20.70">
    <property type="entry name" value="Aldolase class I"/>
    <property type="match status" value="1"/>
</dbReference>
<evidence type="ECO:0000313" key="8">
    <source>
        <dbReference type="Proteomes" id="UP000062160"/>
    </source>
</evidence>
<dbReference type="SUPFAM" id="SSF51569">
    <property type="entry name" value="Aldolase"/>
    <property type="match status" value="1"/>
</dbReference>
<dbReference type="PANTHER" id="PTHR30304">
    <property type="entry name" value="D-TAGATOSE-1,6-BISPHOSPHATE ALDOLASE"/>
    <property type="match status" value="1"/>
</dbReference>
<gene>
    <name evidence="7" type="ORF">TSYNT_755</name>
</gene>
<dbReference type="RefSeq" id="WP_059032445.1">
    <property type="nucleotide sequence ID" value="NZ_BSDN01000016.1"/>
</dbReference>
<dbReference type="GO" id="GO:0030388">
    <property type="term" value="P:fructose 1,6-bisphosphate metabolic process"/>
    <property type="evidence" value="ECO:0007669"/>
    <property type="project" value="InterPro"/>
</dbReference>
<evidence type="ECO:0000256" key="6">
    <source>
        <dbReference type="PIRSR" id="PIRSR001359-3"/>
    </source>
</evidence>
<feature type="binding site" evidence="5">
    <location>
        <position position="178"/>
    </location>
    <ligand>
        <name>dihydroxyacetone phosphate</name>
        <dbReference type="ChEBI" id="CHEBI:57642"/>
    </ligand>
</feature>
<comment type="cofactor">
    <cofactor evidence="6">
        <name>Zn(2+)</name>
        <dbReference type="ChEBI" id="CHEBI:29105"/>
    </cofactor>
    <text evidence="6">Binds 2 Zn(2+) ions per subunit. One is catalytic and the other provides a structural contribution.</text>
</comment>
<organism evidence="7">
    <name type="scientific">Tepidanaerobacter syntrophicus</name>
    <dbReference type="NCBI Taxonomy" id="224999"/>
    <lineage>
        <taxon>Bacteria</taxon>
        <taxon>Bacillati</taxon>
        <taxon>Bacillota</taxon>
        <taxon>Clostridia</taxon>
        <taxon>Thermosediminibacterales</taxon>
        <taxon>Tepidanaerobacteraceae</taxon>
        <taxon>Tepidanaerobacter</taxon>
    </lineage>
</organism>
<feature type="binding site" evidence="5">
    <location>
        <begin position="227"/>
        <end position="230"/>
    </location>
    <ligand>
        <name>dihydroxyacetone phosphate</name>
        <dbReference type="ChEBI" id="CHEBI:57642"/>
    </ligand>
</feature>
<sequence>MLVSSKEMLNKARQNNYAIAAFNIHNLETLKATVEAAEEERAPLILQTTPGTCEYAGIDYLVAMAHTASNKADIPIALHLDHGNSLDLAIKCIDAGYTSVMIDGSMLPFNENVSLVKQVVEYAHKKQVQVEAELGHISGVEENISSSHEVLTDPKEAAEFVNRTGVDSLAIAVGTAHGVYKGKPEIHFDIIQNIRQLVNVPLVLHGCSGVPEEDVKQAIKCGICKINIATDIKIAFADELKKFFVSQPDETDPRKYFKPAIKAVKDVVKSKIHMAESYNKA</sequence>
<name>A0A0U9HEC9_9FIRM</name>
<dbReference type="NCBIfam" id="NF009374">
    <property type="entry name" value="PRK12737.1"/>
    <property type="match status" value="1"/>
</dbReference>
<evidence type="ECO:0000256" key="4">
    <source>
        <dbReference type="PIRSR" id="PIRSR001359-1"/>
    </source>
</evidence>